<evidence type="ECO:0000313" key="2">
    <source>
        <dbReference type="Proteomes" id="UP000094892"/>
    </source>
</evidence>
<dbReference type="AlphaFoldDB" id="A0A1E3KPB7"/>
<name>A0A1E3KPB7_LACPN</name>
<dbReference type="Proteomes" id="UP000094892">
    <property type="component" value="Unassembled WGS sequence"/>
</dbReference>
<protein>
    <submittedName>
        <fullName evidence="1">Uncharacterized protein</fullName>
    </submittedName>
</protein>
<comment type="caution">
    <text evidence="1">The sequence shown here is derived from an EMBL/GenBank/DDBJ whole genome shotgun (WGS) entry which is preliminary data.</text>
</comment>
<evidence type="ECO:0000313" key="1">
    <source>
        <dbReference type="EMBL" id="ODO60599.1"/>
    </source>
</evidence>
<sequence>MSRDFEIKGLDKLEKQLDQMAKNAEELGKKNTVTFSELFTDSFIKSHSKFSSFDELAVAGNFDVSSTEAFEAISDKDWNDWITQSTDFSNWKEMQQTAGLEFAKGQLGF</sequence>
<dbReference type="RefSeq" id="WP_069302366.1">
    <property type="nucleotide sequence ID" value="NZ_CP103411.1"/>
</dbReference>
<proteinExistence type="predicted"/>
<accession>A0A1E3KPB7</accession>
<dbReference type="EMBL" id="MCOL01000001">
    <property type="protein sequence ID" value="ODO60599.1"/>
    <property type="molecule type" value="Genomic_DNA"/>
</dbReference>
<gene>
    <name evidence="1" type="ORF">LPJSA22_00543</name>
</gene>
<reference evidence="1 2" key="1">
    <citation type="submission" date="2016-08" db="EMBL/GenBank/DDBJ databases">
        <title>Genome sequencing of Lactobacillus plantarum JSA22, isolated from fermented soybean paste.</title>
        <authorList>
            <person name="Choi H.S."/>
        </authorList>
    </citation>
    <scope>NUCLEOTIDE SEQUENCE [LARGE SCALE GENOMIC DNA]</scope>
    <source>
        <strain evidence="1 2">JSA22</strain>
    </source>
</reference>
<organism evidence="1 2">
    <name type="scientific">Lactiplantibacillus plantarum</name>
    <name type="common">Lactobacillus plantarum</name>
    <dbReference type="NCBI Taxonomy" id="1590"/>
    <lineage>
        <taxon>Bacteria</taxon>
        <taxon>Bacillati</taxon>
        <taxon>Bacillota</taxon>
        <taxon>Bacilli</taxon>
        <taxon>Lactobacillales</taxon>
        <taxon>Lactobacillaceae</taxon>
        <taxon>Lactiplantibacillus</taxon>
    </lineage>
</organism>